<keyword evidence="2" id="KW-0479">Metal-binding</keyword>
<dbReference type="GO" id="GO:0005634">
    <property type="term" value="C:nucleus"/>
    <property type="evidence" value="ECO:0007669"/>
    <property type="project" value="UniProtKB-SubCell"/>
</dbReference>
<dbReference type="GO" id="GO:0046983">
    <property type="term" value="F:protein dimerization activity"/>
    <property type="evidence" value="ECO:0007669"/>
    <property type="project" value="InterPro"/>
</dbReference>
<dbReference type="AlphaFoldDB" id="A0A4Y8CKA5"/>
<sequence length="696" mass="80408">MVHYRNKHAGIATSEAEERVQTKSKIHTEGRLTPFPPASKPLMPMMNQHNRQYRRRLLQLIVKNNLPFSVIDQTEFDDLIKFVAPNAKNISRRQLMEDLKEDFEGAKEVKRKELQKQMEAGGRFSLTTEGWSGHNRLDYITVTVHYKLDSGIIQQSILDVVELRNPSHTGKYLAQKLFEVTNDFGITKAIISITRDNTSCNTVMLDHFERMVWANYMSLSNEEKAYHSVMFNRINGDVRCSAQINNAAVQAGLHALKSEPSENRHIYEFQPNQALNPYANGIRARSALFKLRSLCSVFRNKRKFRSALKQQCIIYRINYRRLLIDVPVRWNSTNDLVSEALRQQAPITAVLATQSWDKSIKENLFLTDNDWSVLIELKKFFACFQLPTTKAQADCYPTLQNMIPKYILLVRKMSKMAKNNNHPTLQTASKAALRTLEEYYETNINTRHAWVALVLDPRYKFDFIKYLYKAEDVIESEAYQKATQHVKTAFAKYKDRSDKIRIFLEEKAREARIDGDTNDDDYSLRDVPAAMDNDSSIDLFAEFDRLMPPTTAPTPAPKSELDGYLKMARIPWFENSLEDVTKWWIEYQHSFPILFQMWKDYSAIPASAASSERVSSAAGLLVTEHRTKLPSDTIRYVLCLRAWGVLPEEEAEEDIEFIDIDPSDDDNDSDIEIERAVSIPGPTLQERRIEEARTKE</sequence>
<feature type="compositionally biased region" description="Acidic residues" evidence="7">
    <location>
        <begin position="658"/>
        <end position="671"/>
    </location>
</feature>
<dbReference type="OrthoDB" id="3561764at2759"/>
<dbReference type="Pfam" id="PF14372">
    <property type="entry name" value="hAT-like_RNase-H"/>
    <property type="match status" value="1"/>
</dbReference>
<protein>
    <recommendedName>
        <fullName evidence="12">HAT C-terminal dimerisation domain-containing protein</fullName>
    </recommendedName>
</protein>
<dbReference type="PANTHER" id="PTHR46481:SF10">
    <property type="entry name" value="ZINC FINGER BED DOMAIN-CONTAINING PROTEIN 39"/>
    <property type="match status" value="1"/>
</dbReference>
<keyword evidence="11" id="KW-1185">Reference proteome</keyword>
<evidence type="ECO:0000256" key="3">
    <source>
        <dbReference type="ARBA" id="ARBA00022771"/>
    </source>
</evidence>
<keyword evidence="3" id="KW-0863">Zinc-finger</keyword>
<evidence type="ECO:0000256" key="4">
    <source>
        <dbReference type="ARBA" id="ARBA00022833"/>
    </source>
</evidence>
<keyword evidence="5" id="KW-0238">DNA-binding</keyword>
<evidence type="ECO:0000256" key="6">
    <source>
        <dbReference type="ARBA" id="ARBA00023242"/>
    </source>
</evidence>
<dbReference type="InterPro" id="IPR025525">
    <property type="entry name" value="hAT-like_transposase_RNase-H"/>
</dbReference>
<accession>A0A4Y8CKA5</accession>
<evidence type="ECO:0000259" key="8">
    <source>
        <dbReference type="Pfam" id="PF05699"/>
    </source>
</evidence>
<comment type="subcellular location">
    <subcellularLocation>
        <location evidence="1">Nucleus</location>
    </subcellularLocation>
</comment>
<comment type="caution">
    <text evidence="10">The sequence shown here is derived from an EMBL/GenBank/DDBJ whole genome shotgun (WGS) entry which is preliminary data.</text>
</comment>
<dbReference type="SUPFAM" id="SSF53098">
    <property type="entry name" value="Ribonuclease H-like"/>
    <property type="match status" value="1"/>
</dbReference>
<dbReference type="InterPro" id="IPR012337">
    <property type="entry name" value="RNaseH-like_sf"/>
</dbReference>
<dbReference type="STRING" id="38488.A0A4Y8CKA5"/>
<reference evidence="10 11" key="1">
    <citation type="submission" date="2017-11" db="EMBL/GenBank/DDBJ databases">
        <title>Comparative genomics of Botrytis spp.</title>
        <authorList>
            <person name="Valero-Jimenez C.A."/>
            <person name="Tapia P."/>
            <person name="Veloso J."/>
            <person name="Silva-Moreno E."/>
            <person name="Staats M."/>
            <person name="Valdes J.H."/>
            <person name="Van Kan J.A.L."/>
        </authorList>
    </citation>
    <scope>NUCLEOTIDE SEQUENCE [LARGE SCALE GENOMIC DNA]</scope>
    <source>
        <strain evidence="10 11">MUCL2830</strain>
    </source>
</reference>
<evidence type="ECO:0000256" key="7">
    <source>
        <dbReference type="SAM" id="MobiDB-lite"/>
    </source>
</evidence>
<evidence type="ECO:0000256" key="5">
    <source>
        <dbReference type="ARBA" id="ARBA00023125"/>
    </source>
</evidence>
<evidence type="ECO:0000313" key="11">
    <source>
        <dbReference type="Proteomes" id="UP000297299"/>
    </source>
</evidence>
<feature type="domain" description="HAT C-terminal dimerisation" evidence="8">
    <location>
        <begin position="560"/>
        <end position="643"/>
    </location>
</feature>
<keyword evidence="6" id="KW-0539">Nucleus</keyword>
<feature type="region of interest" description="Disordered" evidence="7">
    <location>
        <begin position="1"/>
        <end position="43"/>
    </location>
</feature>
<evidence type="ECO:0000259" key="9">
    <source>
        <dbReference type="Pfam" id="PF14372"/>
    </source>
</evidence>
<dbReference type="Proteomes" id="UP000297299">
    <property type="component" value="Unassembled WGS sequence"/>
</dbReference>
<feature type="region of interest" description="Disordered" evidence="7">
    <location>
        <begin position="658"/>
        <end position="677"/>
    </location>
</feature>
<dbReference type="EMBL" id="PHWZ01000538">
    <property type="protein sequence ID" value="TEY36874.1"/>
    <property type="molecule type" value="Genomic_DNA"/>
</dbReference>
<evidence type="ECO:0000256" key="1">
    <source>
        <dbReference type="ARBA" id="ARBA00004123"/>
    </source>
</evidence>
<dbReference type="Pfam" id="PF05699">
    <property type="entry name" value="Dimer_Tnp_hAT"/>
    <property type="match status" value="1"/>
</dbReference>
<keyword evidence="4" id="KW-0862">Zinc</keyword>
<evidence type="ECO:0000256" key="2">
    <source>
        <dbReference type="ARBA" id="ARBA00022723"/>
    </source>
</evidence>
<dbReference type="InterPro" id="IPR052035">
    <property type="entry name" value="ZnF_BED_domain_contain"/>
</dbReference>
<evidence type="ECO:0008006" key="12">
    <source>
        <dbReference type="Google" id="ProtNLM"/>
    </source>
</evidence>
<feature type="domain" description="hAT-like transposase RNase-H fold" evidence="9">
    <location>
        <begin position="396"/>
        <end position="490"/>
    </location>
</feature>
<evidence type="ECO:0000313" key="10">
    <source>
        <dbReference type="EMBL" id="TEY36874.1"/>
    </source>
</evidence>
<name>A0A4Y8CKA5_9HELO</name>
<dbReference type="GO" id="GO:0003677">
    <property type="term" value="F:DNA binding"/>
    <property type="evidence" value="ECO:0007669"/>
    <property type="project" value="UniProtKB-KW"/>
</dbReference>
<dbReference type="PANTHER" id="PTHR46481">
    <property type="entry name" value="ZINC FINGER BED DOMAIN-CONTAINING PROTEIN 4"/>
    <property type="match status" value="1"/>
</dbReference>
<dbReference type="GO" id="GO:0008270">
    <property type="term" value="F:zinc ion binding"/>
    <property type="evidence" value="ECO:0007669"/>
    <property type="project" value="UniProtKB-KW"/>
</dbReference>
<feature type="compositionally biased region" description="Basic and acidic residues" evidence="7">
    <location>
        <begin position="16"/>
        <end position="30"/>
    </location>
</feature>
<organism evidence="10 11">
    <name type="scientific">Botryotinia calthae</name>
    <dbReference type="NCBI Taxonomy" id="38488"/>
    <lineage>
        <taxon>Eukaryota</taxon>
        <taxon>Fungi</taxon>
        <taxon>Dikarya</taxon>
        <taxon>Ascomycota</taxon>
        <taxon>Pezizomycotina</taxon>
        <taxon>Leotiomycetes</taxon>
        <taxon>Helotiales</taxon>
        <taxon>Sclerotiniaceae</taxon>
        <taxon>Botryotinia</taxon>
    </lineage>
</organism>
<proteinExistence type="predicted"/>
<dbReference type="InterPro" id="IPR008906">
    <property type="entry name" value="HATC_C_dom"/>
</dbReference>
<gene>
    <name evidence="10" type="ORF">BOTCAL_0540g00020</name>
</gene>